<name>A0A0D0D6J6_9AGAM</name>
<dbReference type="STRING" id="930991.A0A0D0D6J6"/>
<keyword evidence="2" id="KW-1185">Reference proteome</keyword>
<organism evidence="1 2">
    <name type="scientific">Paxillus rubicundulus Ve08.2h10</name>
    <dbReference type="NCBI Taxonomy" id="930991"/>
    <lineage>
        <taxon>Eukaryota</taxon>
        <taxon>Fungi</taxon>
        <taxon>Dikarya</taxon>
        <taxon>Basidiomycota</taxon>
        <taxon>Agaricomycotina</taxon>
        <taxon>Agaricomycetes</taxon>
        <taxon>Agaricomycetidae</taxon>
        <taxon>Boletales</taxon>
        <taxon>Paxilineae</taxon>
        <taxon>Paxillaceae</taxon>
        <taxon>Paxillus</taxon>
    </lineage>
</organism>
<evidence type="ECO:0000313" key="1">
    <source>
        <dbReference type="EMBL" id="KIK79296.1"/>
    </source>
</evidence>
<dbReference type="InParanoid" id="A0A0D0D6J6"/>
<dbReference type="HOGENOM" id="CLU_074408_0_0_1"/>
<evidence type="ECO:0000313" key="2">
    <source>
        <dbReference type="Proteomes" id="UP000054538"/>
    </source>
</evidence>
<reference evidence="1 2" key="1">
    <citation type="submission" date="2014-04" db="EMBL/GenBank/DDBJ databases">
        <authorList>
            <consortium name="DOE Joint Genome Institute"/>
            <person name="Kuo A."/>
            <person name="Kohler A."/>
            <person name="Jargeat P."/>
            <person name="Nagy L.G."/>
            <person name="Floudas D."/>
            <person name="Copeland A."/>
            <person name="Barry K.W."/>
            <person name="Cichocki N."/>
            <person name="Veneault-Fourrey C."/>
            <person name="LaButti K."/>
            <person name="Lindquist E.A."/>
            <person name="Lipzen A."/>
            <person name="Lundell T."/>
            <person name="Morin E."/>
            <person name="Murat C."/>
            <person name="Sun H."/>
            <person name="Tunlid A."/>
            <person name="Henrissat B."/>
            <person name="Grigoriev I.V."/>
            <person name="Hibbett D.S."/>
            <person name="Martin F."/>
            <person name="Nordberg H.P."/>
            <person name="Cantor M.N."/>
            <person name="Hua S.X."/>
        </authorList>
    </citation>
    <scope>NUCLEOTIDE SEQUENCE [LARGE SCALE GENOMIC DNA]</scope>
    <source>
        <strain evidence="1 2">Ve08.2h10</strain>
    </source>
</reference>
<dbReference type="AlphaFoldDB" id="A0A0D0D6J6"/>
<sequence length="154" mass="17623">SLGKTLLMGYANDNFDIDLKTTNHIVENSTDTLKHLTSGPLFPLVHGVVPEDLRCSWTLWERSPLNLHANWSHVVLQRGWEDLLSIHRDLPDKAGLTHRDRFNSWKMLSDLIHFSPAYFARFKDCLCDPEVVEAIPVIKTPIIAVHAMDISVKW</sequence>
<protein>
    <submittedName>
        <fullName evidence="1">Uncharacterized protein</fullName>
    </submittedName>
</protein>
<feature type="non-terminal residue" evidence="1">
    <location>
        <position position="1"/>
    </location>
</feature>
<proteinExistence type="predicted"/>
<gene>
    <name evidence="1" type="ORF">PAXRUDRAFT_161637</name>
</gene>
<dbReference type="OrthoDB" id="4743193at2759"/>
<dbReference type="Proteomes" id="UP000054538">
    <property type="component" value="Unassembled WGS sequence"/>
</dbReference>
<dbReference type="EMBL" id="KN826318">
    <property type="protein sequence ID" value="KIK79296.1"/>
    <property type="molecule type" value="Genomic_DNA"/>
</dbReference>
<accession>A0A0D0D6J6</accession>
<reference evidence="2" key="2">
    <citation type="submission" date="2015-01" db="EMBL/GenBank/DDBJ databases">
        <title>Evolutionary Origins and Diversification of the Mycorrhizal Mutualists.</title>
        <authorList>
            <consortium name="DOE Joint Genome Institute"/>
            <consortium name="Mycorrhizal Genomics Consortium"/>
            <person name="Kohler A."/>
            <person name="Kuo A."/>
            <person name="Nagy L.G."/>
            <person name="Floudas D."/>
            <person name="Copeland A."/>
            <person name="Barry K.W."/>
            <person name="Cichocki N."/>
            <person name="Veneault-Fourrey C."/>
            <person name="LaButti K."/>
            <person name="Lindquist E.A."/>
            <person name="Lipzen A."/>
            <person name="Lundell T."/>
            <person name="Morin E."/>
            <person name="Murat C."/>
            <person name="Riley R."/>
            <person name="Ohm R."/>
            <person name="Sun H."/>
            <person name="Tunlid A."/>
            <person name="Henrissat B."/>
            <person name="Grigoriev I.V."/>
            <person name="Hibbett D.S."/>
            <person name="Martin F."/>
        </authorList>
    </citation>
    <scope>NUCLEOTIDE SEQUENCE [LARGE SCALE GENOMIC DNA]</scope>
    <source>
        <strain evidence="2">Ve08.2h10</strain>
    </source>
</reference>